<evidence type="ECO:0000313" key="3">
    <source>
        <dbReference type="Proteomes" id="UP001222800"/>
    </source>
</evidence>
<dbReference type="Pfam" id="PF07885">
    <property type="entry name" value="Ion_trans_2"/>
    <property type="match status" value="1"/>
</dbReference>
<proteinExistence type="predicted"/>
<dbReference type="SUPFAM" id="SSF81324">
    <property type="entry name" value="Voltage-gated potassium channels"/>
    <property type="match status" value="1"/>
</dbReference>
<organism evidence="2 3">
    <name type="scientific">Tepidibacter hydrothermalis</name>
    <dbReference type="NCBI Taxonomy" id="3036126"/>
    <lineage>
        <taxon>Bacteria</taxon>
        <taxon>Bacillati</taxon>
        <taxon>Bacillota</taxon>
        <taxon>Clostridia</taxon>
        <taxon>Peptostreptococcales</taxon>
        <taxon>Peptostreptococcaceae</taxon>
        <taxon>Tepidibacter</taxon>
    </lineage>
</organism>
<evidence type="ECO:0000259" key="1">
    <source>
        <dbReference type="Pfam" id="PF07885"/>
    </source>
</evidence>
<accession>A0ABY8EJX7</accession>
<dbReference type="Gene3D" id="1.10.287.70">
    <property type="match status" value="1"/>
</dbReference>
<keyword evidence="3" id="KW-1185">Reference proteome</keyword>
<sequence length="85" mass="9854">MFAFVYIILNVFIYMMNELNSSTGETINYCFSSNLKDYIPTLEKLIDFGDCLYFSIMTFTTIGYGHFEDNGLVGRILIILKYFSV</sequence>
<dbReference type="InterPro" id="IPR013099">
    <property type="entry name" value="K_chnl_dom"/>
</dbReference>
<protein>
    <submittedName>
        <fullName evidence="2">Ion channel</fullName>
    </submittedName>
</protein>
<reference evidence="2 3" key="1">
    <citation type="submission" date="2023-03" db="EMBL/GenBank/DDBJ databases">
        <title>Complete genome sequence of Tepidibacter sp. SWIR-1, isolated from a deep-sea hydrothermal vent.</title>
        <authorList>
            <person name="Li X."/>
        </authorList>
    </citation>
    <scope>NUCLEOTIDE SEQUENCE [LARGE SCALE GENOMIC DNA]</scope>
    <source>
        <strain evidence="2 3">SWIR-1</strain>
    </source>
</reference>
<evidence type="ECO:0000313" key="2">
    <source>
        <dbReference type="EMBL" id="WFD11323.1"/>
    </source>
</evidence>
<feature type="domain" description="Potassium channel" evidence="1">
    <location>
        <begin position="7"/>
        <end position="80"/>
    </location>
</feature>
<name>A0ABY8EJX7_9FIRM</name>
<dbReference type="RefSeq" id="WP_277733346.1">
    <property type="nucleotide sequence ID" value="NZ_CP120733.1"/>
</dbReference>
<gene>
    <name evidence="2" type="ORF">P4S50_04395</name>
</gene>
<dbReference type="EMBL" id="CP120733">
    <property type="protein sequence ID" value="WFD11323.1"/>
    <property type="molecule type" value="Genomic_DNA"/>
</dbReference>
<dbReference type="Proteomes" id="UP001222800">
    <property type="component" value="Chromosome"/>
</dbReference>